<gene>
    <name evidence="6" type="primary">LOC109131748</name>
</gene>
<evidence type="ECO:0000256" key="2">
    <source>
        <dbReference type="ARBA" id="ARBA00022801"/>
    </source>
</evidence>
<dbReference type="RefSeq" id="XP_019098467.1">
    <property type="nucleotide sequence ID" value="XM_019242922.1"/>
</dbReference>
<feature type="non-terminal residue" evidence="6">
    <location>
        <position position="212"/>
    </location>
</feature>
<keyword evidence="2" id="KW-0378">Hydrolase</keyword>
<dbReference type="InterPro" id="IPR013087">
    <property type="entry name" value="Znf_C2H2_type"/>
</dbReference>
<dbReference type="PANTHER" id="PTHR22975:SF20">
    <property type="entry name" value="UBIQUITIN CARBOXYL-TERMINAL HYDROLASE-RELATED PROTEIN-RELATED"/>
    <property type="match status" value="1"/>
</dbReference>
<dbReference type="Pfam" id="PF04780">
    <property type="entry name" value="DUF629"/>
    <property type="match status" value="1"/>
</dbReference>
<dbReference type="PROSITE" id="PS00028">
    <property type="entry name" value="ZINC_FINGER_C2H2_1"/>
    <property type="match status" value="1"/>
</dbReference>
<reference evidence="5" key="1">
    <citation type="journal article" date="2014" name="Nat. Commun.">
        <title>The emerging biofuel crop Camelina sativa retains a highly undifferentiated hexaploid genome structure.</title>
        <authorList>
            <person name="Kagale S."/>
            <person name="Koh C."/>
            <person name="Nixon J."/>
            <person name="Bollina V."/>
            <person name="Clarke W.E."/>
            <person name="Tuteja R."/>
            <person name="Spillane C."/>
            <person name="Robinson S.J."/>
            <person name="Links M.G."/>
            <person name="Clarke C."/>
            <person name="Higgins E.E."/>
            <person name="Huebert T."/>
            <person name="Sharpe A.G."/>
            <person name="Parkin I.A."/>
        </authorList>
    </citation>
    <scope>NUCLEOTIDE SEQUENCE [LARGE SCALE GENOMIC DNA]</scope>
    <source>
        <strain evidence="5">cv. DH55</strain>
    </source>
</reference>
<feature type="domain" description="C2H2-type" evidence="4">
    <location>
        <begin position="94"/>
        <end position="115"/>
    </location>
</feature>
<dbReference type="InterPro" id="IPR052398">
    <property type="entry name" value="Ubiquitin_hydrolase_53/54"/>
</dbReference>
<dbReference type="PANTHER" id="PTHR22975">
    <property type="entry name" value="UBIQUITIN SPECIFIC PROTEINASE"/>
    <property type="match status" value="1"/>
</dbReference>
<proteinExistence type="predicted"/>
<feature type="compositionally biased region" description="Basic and acidic residues" evidence="3">
    <location>
        <begin position="11"/>
        <end position="29"/>
    </location>
</feature>
<dbReference type="Proteomes" id="UP000694864">
    <property type="component" value="Unplaced"/>
</dbReference>
<sequence>MILLGVTSEQSEPKLRESKRIQDSVRSDPHTAAGKRLRSYWASMDVDSKRNFMKVSTAKLKAYVERLYGREGIDALEQVLDSAKINRKWKFWMCRSCSQKFYYPKKFKNHLEQEHAAKFKPSTTKLMAQRVDEVWAGMISVAGWEPVDAVAAAEIIKNRLEFVKEFVYENGWSKNWPLASDEERSKLLKEIQLLLVSFRERRILSCSIRDWM</sequence>
<organism evidence="5 6">
    <name type="scientific">Camelina sativa</name>
    <name type="common">False flax</name>
    <name type="synonym">Myagrum sativum</name>
    <dbReference type="NCBI Taxonomy" id="90675"/>
    <lineage>
        <taxon>Eukaryota</taxon>
        <taxon>Viridiplantae</taxon>
        <taxon>Streptophyta</taxon>
        <taxon>Embryophyta</taxon>
        <taxon>Tracheophyta</taxon>
        <taxon>Spermatophyta</taxon>
        <taxon>Magnoliopsida</taxon>
        <taxon>eudicotyledons</taxon>
        <taxon>Gunneridae</taxon>
        <taxon>Pentapetalae</taxon>
        <taxon>rosids</taxon>
        <taxon>malvids</taxon>
        <taxon>Brassicales</taxon>
        <taxon>Brassicaceae</taxon>
        <taxon>Camelineae</taxon>
        <taxon>Camelina</taxon>
    </lineage>
</organism>
<evidence type="ECO:0000259" key="4">
    <source>
        <dbReference type="PROSITE" id="PS00028"/>
    </source>
</evidence>
<evidence type="ECO:0000313" key="5">
    <source>
        <dbReference type="Proteomes" id="UP000694864"/>
    </source>
</evidence>
<keyword evidence="1" id="KW-0833">Ubl conjugation pathway</keyword>
<evidence type="ECO:0000313" key="6">
    <source>
        <dbReference type="RefSeq" id="XP_019098467.1"/>
    </source>
</evidence>
<dbReference type="GeneID" id="109131748"/>
<name>A0ABM1RHH9_CAMSA</name>
<keyword evidence="5" id="KW-1185">Reference proteome</keyword>
<protein>
    <submittedName>
        <fullName evidence="6">Uncharacterized protein LOC109131748</fullName>
    </submittedName>
</protein>
<accession>A0ABM1RHH9</accession>
<evidence type="ECO:0000256" key="3">
    <source>
        <dbReference type="SAM" id="MobiDB-lite"/>
    </source>
</evidence>
<evidence type="ECO:0000256" key="1">
    <source>
        <dbReference type="ARBA" id="ARBA00022786"/>
    </source>
</evidence>
<reference evidence="6" key="2">
    <citation type="submission" date="2025-08" db="UniProtKB">
        <authorList>
            <consortium name="RefSeq"/>
        </authorList>
    </citation>
    <scope>IDENTIFICATION</scope>
    <source>
        <tissue evidence="6">Leaf</tissue>
    </source>
</reference>
<dbReference type="InterPro" id="IPR006865">
    <property type="entry name" value="DUF629"/>
</dbReference>
<feature type="region of interest" description="Disordered" evidence="3">
    <location>
        <begin position="1"/>
        <end position="31"/>
    </location>
</feature>